<sequence>MFTEHLTLMRRLLNDDINSLDDSIAKRFYSKILPRIHKELHINVEYFTDCLYLLDGRLKQLHTFYVNVQLCTPQSLEMDSKKELIHMKCFSLTCEVEIMFYDESIVPLLHRMSNLEELFLNISIDRCIPDKSFLDGNDLKRDIINHMSKLNKFTFSIHSSLITDDLNELPSNENIQRSCKDLEDYQIVSYIHYFPAEGEGQCHIYSQPYTMNSLYWTYK</sequence>
<evidence type="ECO:0000313" key="1">
    <source>
        <dbReference type="EMBL" id="CAF4046467.1"/>
    </source>
</evidence>
<protein>
    <submittedName>
        <fullName evidence="1">Uncharacterized protein</fullName>
    </submittedName>
</protein>
<gene>
    <name evidence="1" type="ORF">KXQ929_LOCUS31247</name>
</gene>
<accession>A0A819RRJ1</accession>
<comment type="caution">
    <text evidence="1">The sequence shown here is derived from an EMBL/GenBank/DDBJ whole genome shotgun (WGS) entry which is preliminary data.</text>
</comment>
<proteinExistence type="predicted"/>
<dbReference type="EMBL" id="CAJOBB010003547">
    <property type="protein sequence ID" value="CAF4046467.1"/>
    <property type="molecule type" value="Genomic_DNA"/>
</dbReference>
<dbReference type="Proteomes" id="UP000663868">
    <property type="component" value="Unassembled WGS sequence"/>
</dbReference>
<name>A0A819RRJ1_9BILA</name>
<reference evidence="1" key="1">
    <citation type="submission" date="2021-02" db="EMBL/GenBank/DDBJ databases">
        <authorList>
            <person name="Nowell W R."/>
        </authorList>
    </citation>
    <scope>NUCLEOTIDE SEQUENCE</scope>
</reference>
<organism evidence="1 2">
    <name type="scientific">Adineta steineri</name>
    <dbReference type="NCBI Taxonomy" id="433720"/>
    <lineage>
        <taxon>Eukaryota</taxon>
        <taxon>Metazoa</taxon>
        <taxon>Spiralia</taxon>
        <taxon>Gnathifera</taxon>
        <taxon>Rotifera</taxon>
        <taxon>Eurotatoria</taxon>
        <taxon>Bdelloidea</taxon>
        <taxon>Adinetida</taxon>
        <taxon>Adinetidae</taxon>
        <taxon>Adineta</taxon>
    </lineage>
</organism>
<dbReference type="AlphaFoldDB" id="A0A819RRJ1"/>
<evidence type="ECO:0000313" key="2">
    <source>
        <dbReference type="Proteomes" id="UP000663868"/>
    </source>
</evidence>